<name>A0ACB8C1N8_9AGAM</name>
<sequence length="70" mass="7719">MVKPSWAPERIISSNSTSFNAMFISQKAVVLLLAAVTSAVAKKEHNCDYTIPLKKDATWALETFTGTECR</sequence>
<proteinExistence type="predicted"/>
<keyword evidence="2" id="KW-1185">Reference proteome</keyword>
<comment type="caution">
    <text evidence="1">The sequence shown here is derived from an EMBL/GenBank/DDBJ whole genome shotgun (WGS) entry which is preliminary data.</text>
</comment>
<accession>A0ACB8C1N8</accession>
<gene>
    <name evidence="1" type="ORF">BV22DRAFT_1124161</name>
</gene>
<reference evidence="1" key="1">
    <citation type="journal article" date="2021" name="New Phytol.">
        <title>Evolutionary innovations through gain and loss of genes in the ectomycorrhizal Boletales.</title>
        <authorList>
            <person name="Wu G."/>
            <person name="Miyauchi S."/>
            <person name="Morin E."/>
            <person name="Kuo A."/>
            <person name="Drula E."/>
            <person name="Varga T."/>
            <person name="Kohler A."/>
            <person name="Feng B."/>
            <person name="Cao Y."/>
            <person name="Lipzen A."/>
            <person name="Daum C."/>
            <person name="Hundley H."/>
            <person name="Pangilinan J."/>
            <person name="Johnson J."/>
            <person name="Barry K."/>
            <person name="LaButti K."/>
            <person name="Ng V."/>
            <person name="Ahrendt S."/>
            <person name="Min B."/>
            <person name="Choi I.G."/>
            <person name="Park H."/>
            <person name="Plett J.M."/>
            <person name="Magnuson J."/>
            <person name="Spatafora J.W."/>
            <person name="Nagy L.G."/>
            <person name="Henrissat B."/>
            <person name="Grigoriev I.V."/>
            <person name="Yang Z.L."/>
            <person name="Xu J."/>
            <person name="Martin F.M."/>
        </authorList>
    </citation>
    <scope>NUCLEOTIDE SEQUENCE</scope>
    <source>
        <strain evidence="1">KUC20120723A-06</strain>
    </source>
</reference>
<organism evidence="1 2">
    <name type="scientific">Leucogyrophana mollusca</name>
    <dbReference type="NCBI Taxonomy" id="85980"/>
    <lineage>
        <taxon>Eukaryota</taxon>
        <taxon>Fungi</taxon>
        <taxon>Dikarya</taxon>
        <taxon>Basidiomycota</taxon>
        <taxon>Agaricomycotina</taxon>
        <taxon>Agaricomycetes</taxon>
        <taxon>Agaricomycetidae</taxon>
        <taxon>Boletales</taxon>
        <taxon>Boletales incertae sedis</taxon>
        <taxon>Leucogyrophana</taxon>
    </lineage>
</organism>
<dbReference type="EMBL" id="MU266327">
    <property type="protein sequence ID" value="KAH7931217.1"/>
    <property type="molecule type" value="Genomic_DNA"/>
</dbReference>
<dbReference type="Proteomes" id="UP000790709">
    <property type="component" value="Unassembled WGS sequence"/>
</dbReference>
<evidence type="ECO:0000313" key="2">
    <source>
        <dbReference type="Proteomes" id="UP000790709"/>
    </source>
</evidence>
<evidence type="ECO:0000313" key="1">
    <source>
        <dbReference type="EMBL" id="KAH7931217.1"/>
    </source>
</evidence>
<protein>
    <submittedName>
        <fullName evidence="1">Uncharacterized protein</fullName>
    </submittedName>
</protein>